<dbReference type="CDD" id="cd01392">
    <property type="entry name" value="HTH_LacI"/>
    <property type="match status" value="1"/>
</dbReference>
<dbReference type="Gene3D" id="3.40.50.2300">
    <property type="match status" value="2"/>
</dbReference>
<dbReference type="InterPro" id="IPR028082">
    <property type="entry name" value="Peripla_BP_I"/>
</dbReference>
<dbReference type="GO" id="GO:0000976">
    <property type="term" value="F:transcription cis-regulatory region binding"/>
    <property type="evidence" value="ECO:0007669"/>
    <property type="project" value="TreeGrafter"/>
</dbReference>
<evidence type="ECO:0000313" key="6">
    <source>
        <dbReference type="Proteomes" id="UP000593758"/>
    </source>
</evidence>
<dbReference type="Pfam" id="PF13377">
    <property type="entry name" value="Peripla_BP_3"/>
    <property type="match status" value="1"/>
</dbReference>
<name>A0A7M1SRX7_9MICO</name>
<dbReference type="SMART" id="SM00354">
    <property type="entry name" value="HTH_LACI"/>
    <property type="match status" value="1"/>
</dbReference>
<dbReference type="Pfam" id="PF00356">
    <property type="entry name" value="LacI"/>
    <property type="match status" value="1"/>
</dbReference>
<evidence type="ECO:0000256" key="1">
    <source>
        <dbReference type="ARBA" id="ARBA00023015"/>
    </source>
</evidence>
<gene>
    <name evidence="5" type="ORF">IM660_12615</name>
</gene>
<evidence type="ECO:0000259" key="4">
    <source>
        <dbReference type="PROSITE" id="PS50932"/>
    </source>
</evidence>
<dbReference type="PANTHER" id="PTHR30146">
    <property type="entry name" value="LACI-RELATED TRANSCRIPTIONAL REPRESSOR"/>
    <property type="match status" value="1"/>
</dbReference>
<sequence>MVTMKDVADHAGVSIATVSFVVNDTKPVTPATRERIETSMAELGYRRNAVARALASRRTRILALAYPVLERPLSTASVEFFTSAAAAASARGYHLVIWPVSNDGRELAELVGQRLVDGVLLMEVQLDDPRVEVLERSATPFALIGRTRDVTGICHVDIDFEATLHHAIDHLTDLGHRHLALVLGGKGERGYRTYGPFVRTAAAFEQAQIERDIHGRTVEVTWSDDPESLARQVFGEEGTDGPTAALVLNDHTALRLVTGARRTGRRVPGDVSILGLSAAPETGSLSDPPLTLMRAPGPELGHLGAEALIRMLEAEDPLPPRLVPCTFEAGGTTAPPPR</sequence>
<dbReference type="Proteomes" id="UP000593758">
    <property type="component" value="Chromosome"/>
</dbReference>
<evidence type="ECO:0000256" key="3">
    <source>
        <dbReference type="ARBA" id="ARBA00023163"/>
    </source>
</evidence>
<dbReference type="InterPro" id="IPR046335">
    <property type="entry name" value="LacI/GalR-like_sensor"/>
</dbReference>
<dbReference type="SUPFAM" id="SSF53822">
    <property type="entry name" value="Periplasmic binding protein-like I"/>
    <property type="match status" value="1"/>
</dbReference>
<protein>
    <submittedName>
        <fullName evidence="5">LacI family DNA-binding transcriptional regulator</fullName>
    </submittedName>
</protein>
<dbReference type="KEGG" id="halt:IM660_12615"/>
<evidence type="ECO:0000256" key="2">
    <source>
        <dbReference type="ARBA" id="ARBA00023125"/>
    </source>
</evidence>
<reference evidence="5 6" key="1">
    <citation type="submission" date="2020-10" db="EMBL/GenBank/DDBJ databases">
        <title>Haloactinobacterium sp. RN3S43, a bacterium isolated from saline soil.</title>
        <authorList>
            <person name="Sun J.-Q."/>
        </authorList>
    </citation>
    <scope>NUCLEOTIDE SEQUENCE [LARGE SCALE GENOMIC DNA]</scope>
    <source>
        <strain evidence="5 6">RN3S43</strain>
    </source>
</reference>
<dbReference type="InterPro" id="IPR010982">
    <property type="entry name" value="Lambda_DNA-bd_dom_sf"/>
</dbReference>
<keyword evidence="3" id="KW-0804">Transcription</keyword>
<dbReference type="EMBL" id="CP063169">
    <property type="protein sequence ID" value="QOR69522.1"/>
    <property type="molecule type" value="Genomic_DNA"/>
</dbReference>
<dbReference type="SUPFAM" id="SSF47413">
    <property type="entry name" value="lambda repressor-like DNA-binding domains"/>
    <property type="match status" value="1"/>
</dbReference>
<keyword evidence="2 5" id="KW-0238">DNA-binding</keyword>
<keyword evidence="1" id="KW-0805">Transcription regulation</keyword>
<accession>A0A7M1SRX7</accession>
<dbReference type="Gene3D" id="1.10.260.40">
    <property type="entry name" value="lambda repressor-like DNA-binding domains"/>
    <property type="match status" value="1"/>
</dbReference>
<dbReference type="InterPro" id="IPR000843">
    <property type="entry name" value="HTH_LacI"/>
</dbReference>
<dbReference type="GO" id="GO:0003700">
    <property type="term" value="F:DNA-binding transcription factor activity"/>
    <property type="evidence" value="ECO:0007669"/>
    <property type="project" value="TreeGrafter"/>
</dbReference>
<proteinExistence type="predicted"/>
<evidence type="ECO:0000313" key="5">
    <source>
        <dbReference type="EMBL" id="QOR69522.1"/>
    </source>
</evidence>
<dbReference type="PROSITE" id="PS00356">
    <property type="entry name" value="HTH_LACI_1"/>
    <property type="match status" value="1"/>
</dbReference>
<dbReference type="AlphaFoldDB" id="A0A7M1SRX7"/>
<dbReference type="PROSITE" id="PS50932">
    <property type="entry name" value="HTH_LACI_2"/>
    <property type="match status" value="1"/>
</dbReference>
<feature type="domain" description="HTH lacI-type" evidence="4">
    <location>
        <begin position="2"/>
        <end position="56"/>
    </location>
</feature>
<organism evidence="5 6">
    <name type="scientific">Ruania alkalisoli</name>
    <dbReference type="NCBI Taxonomy" id="2779775"/>
    <lineage>
        <taxon>Bacteria</taxon>
        <taxon>Bacillati</taxon>
        <taxon>Actinomycetota</taxon>
        <taxon>Actinomycetes</taxon>
        <taxon>Micrococcales</taxon>
        <taxon>Ruaniaceae</taxon>
        <taxon>Ruania</taxon>
    </lineage>
</organism>
<keyword evidence="6" id="KW-1185">Reference proteome</keyword>
<dbReference type="PANTHER" id="PTHR30146:SF153">
    <property type="entry name" value="LACTOSE OPERON REPRESSOR"/>
    <property type="match status" value="1"/>
</dbReference>